<feature type="compositionally biased region" description="Basic and acidic residues" evidence="1">
    <location>
        <begin position="139"/>
        <end position="162"/>
    </location>
</feature>
<feature type="compositionally biased region" description="Basic and acidic residues" evidence="1">
    <location>
        <begin position="108"/>
        <end position="123"/>
    </location>
</feature>
<evidence type="ECO:0000256" key="1">
    <source>
        <dbReference type="SAM" id="MobiDB-lite"/>
    </source>
</evidence>
<feature type="region of interest" description="Disordered" evidence="1">
    <location>
        <begin position="8"/>
        <end position="27"/>
    </location>
</feature>
<evidence type="ECO:0000313" key="2">
    <source>
        <dbReference type="EMBL" id="OCH84081.1"/>
    </source>
</evidence>
<proteinExistence type="predicted"/>
<reference evidence="2 3" key="1">
    <citation type="submission" date="2016-07" db="EMBL/GenBank/DDBJ databases">
        <title>Draft genome of the white-rot fungus Obba rivulosa 3A-2.</title>
        <authorList>
            <consortium name="DOE Joint Genome Institute"/>
            <person name="Miettinen O."/>
            <person name="Riley R."/>
            <person name="Acob R."/>
            <person name="Barry K."/>
            <person name="Cullen D."/>
            <person name="De Vries R."/>
            <person name="Hainaut M."/>
            <person name="Hatakka A."/>
            <person name="Henrissat B."/>
            <person name="Hilden K."/>
            <person name="Kuo R."/>
            <person name="Labutti K."/>
            <person name="Lipzen A."/>
            <person name="Makela M.R."/>
            <person name="Sandor L."/>
            <person name="Spatafora J.W."/>
            <person name="Grigoriev I.V."/>
            <person name="Hibbett D.S."/>
        </authorList>
    </citation>
    <scope>NUCLEOTIDE SEQUENCE [LARGE SCALE GENOMIC DNA]</scope>
    <source>
        <strain evidence="2 3">3A-2</strain>
    </source>
</reference>
<feature type="region of interest" description="Disordered" evidence="1">
    <location>
        <begin position="108"/>
        <end position="173"/>
    </location>
</feature>
<evidence type="ECO:0000313" key="3">
    <source>
        <dbReference type="Proteomes" id="UP000250043"/>
    </source>
</evidence>
<gene>
    <name evidence="2" type="ORF">OBBRIDRAFT_439898</name>
</gene>
<dbReference type="Proteomes" id="UP000250043">
    <property type="component" value="Unassembled WGS sequence"/>
</dbReference>
<name>A0A8E2AGJ6_9APHY</name>
<sequence>MLVNFNYGTDHENSRCPPRKRQVSETAKERKDCTTAFTASECCLSNEQMQGWRWTMMGVLTTLAKSGASLSSPVRAGLSLGQAFSFEQRLSCSALLYQTTIISDGLSRKAGDGEESLDDRKSQGLDCLLSSHGPGLPRRAGDGRESLDENGGRRKLSGDRAARTRGGRYKLRN</sequence>
<dbReference type="EMBL" id="KV722728">
    <property type="protein sequence ID" value="OCH84081.1"/>
    <property type="molecule type" value="Genomic_DNA"/>
</dbReference>
<accession>A0A8E2AGJ6</accession>
<dbReference type="AlphaFoldDB" id="A0A8E2AGJ6"/>
<keyword evidence="3" id="KW-1185">Reference proteome</keyword>
<feature type="compositionally biased region" description="Basic residues" evidence="1">
    <location>
        <begin position="163"/>
        <end position="173"/>
    </location>
</feature>
<protein>
    <submittedName>
        <fullName evidence="2">Uncharacterized protein</fullName>
    </submittedName>
</protein>
<organism evidence="2 3">
    <name type="scientific">Obba rivulosa</name>
    <dbReference type="NCBI Taxonomy" id="1052685"/>
    <lineage>
        <taxon>Eukaryota</taxon>
        <taxon>Fungi</taxon>
        <taxon>Dikarya</taxon>
        <taxon>Basidiomycota</taxon>
        <taxon>Agaricomycotina</taxon>
        <taxon>Agaricomycetes</taxon>
        <taxon>Polyporales</taxon>
        <taxon>Gelatoporiaceae</taxon>
        <taxon>Obba</taxon>
    </lineage>
</organism>